<keyword evidence="2 4" id="KW-0240">DNA-directed RNA polymerase</keyword>
<dbReference type="GO" id="GO:0003697">
    <property type="term" value="F:single-stranded DNA binding"/>
    <property type="evidence" value="ECO:0007669"/>
    <property type="project" value="TreeGrafter"/>
</dbReference>
<dbReference type="InterPro" id="IPR036898">
    <property type="entry name" value="RNA_pol_Rpb7-like_N_sf"/>
</dbReference>
<dbReference type="EMBL" id="SDRB02003692">
    <property type="protein sequence ID" value="THG17095.1"/>
    <property type="molecule type" value="Genomic_DNA"/>
</dbReference>
<comment type="function">
    <text evidence="4">DNA-dependent RNA polymerase which catalyzes the transcription of DNA into RNA using the four ribonucleoside triphosphates as substrates.</text>
</comment>
<evidence type="ECO:0000256" key="4">
    <source>
        <dbReference type="RuleBase" id="RU369086"/>
    </source>
</evidence>
<dbReference type="Gene3D" id="2.40.50.140">
    <property type="entry name" value="Nucleic acid-binding proteins"/>
    <property type="match status" value="1"/>
</dbReference>
<dbReference type="Gene3D" id="3.30.1490.120">
    <property type="entry name" value="RNA polymerase Rpb7-like, N-terminal domain"/>
    <property type="match status" value="1"/>
</dbReference>
<dbReference type="FunFam" id="2.40.50.140:FF:000043">
    <property type="entry name" value="DNA-directed RNA polymerase II subunit RPB7"/>
    <property type="match status" value="1"/>
</dbReference>
<dbReference type="SUPFAM" id="SSF88798">
    <property type="entry name" value="N-terminal, heterodimerisation domain of RBP7 (RpoE)"/>
    <property type="match status" value="1"/>
</dbReference>
<dbReference type="PANTHER" id="PTHR12709">
    <property type="entry name" value="DNA-DIRECTED RNA POLYMERASE II, III"/>
    <property type="match status" value="1"/>
</dbReference>
<comment type="subcellular location">
    <subcellularLocation>
        <location evidence="1 4">Nucleus</location>
    </subcellularLocation>
</comment>
<gene>
    <name evidence="5" type="ORF">TEA_008173</name>
</gene>
<dbReference type="InterPro" id="IPR045113">
    <property type="entry name" value="Rpb7-like"/>
</dbReference>
<sequence length="254" mass="29093">MKDLSRFDCDLYFAQIKTQILHCLPFQCLIHDGQLFYDGRYLRTQSTSSSKKYSQRLNSPSKTTVLVDGKARYSETVRMFVKVQLPWNVVIPAESLDTKGLMLQKSIIIRLLDDFSTKKATKELGYFLALITLDNIGEGRVRQHSGDVLFPVLFSCITFKLHRGEILEGVVHKILKHGVFLRCGPVENIYLSNQKMHDYRYVPGENPIFMNDKMSRIEKEVAVRFIVIGTKYIEAEKDFQAVVSLEGDFLGPVS</sequence>
<dbReference type="Proteomes" id="UP000306102">
    <property type="component" value="Unassembled WGS sequence"/>
</dbReference>
<evidence type="ECO:0000313" key="6">
    <source>
        <dbReference type="Proteomes" id="UP000306102"/>
    </source>
</evidence>
<name>A0A4S4ELU7_CAMSN</name>
<keyword evidence="3 4" id="KW-0804">Transcription</keyword>
<dbReference type="GO" id="GO:0000428">
    <property type="term" value="C:DNA-directed RNA polymerase complex"/>
    <property type="evidence" value="ECO:0007669"/>
    <property type="project" value="UniProtKB-KW"/>
</dbReference>
<comment type="caution">
    <text evidence="5">The sequence shown here is derived from an EMBL/GenBank/DDBJ whole genome shotgun (WGS) entry which is preliminary data.</text>
</comment>
<evidence type="ECO:0000256" key="3">
    <source>
        <dbReference type="ARBA" id="ARBA00023163"/>
    </source>
</evidence>
<evidence type="ECO:0000256" key="1">
    <source>
        <dbReference type="ARBA" id="ARBA00004123"/>
    </source>
</evidence>
<dbReference type="AlphaFoldDB" id="A0A4S4ELU7"/>
<keyword evidence="6" id="KW-1185">Reference proteome</keyword>
<reference evidence="5 6" key="1">
    <citation type="journal article" date="2018" name="Proc. Natl. Acad. Sci. U.S.A.">
        <title>Draft genome sequence of Camellia sinensis var. sinensis provides insights into the evolution of the tea genome and tea quality.</title>
        <authorList>
            <person name="Wei C."/>
            <person name="Yang H."/>
            <person name="Wang S."/>
            <person name="Zhao J."/>
            <person name="Liu C."/>
            <person name="Gao L."/>
            <person name="Xia E."/>
            <person name="Lu Y."/>
            <person name="Tai Y."/>
            <person name="She G."/>
            <person name="Sun J."/>
            <person name="Cao H."/>
            <person name="Tong W."/>
            <person name="Gao Q."/>
            <person name="Li Y."/>
            <person name="Deng W."/>
            <person name="Jiang X."/>
            <person name="Wang W."/>
            <person name="Chen Q."/>
            <person name="Zhang S."/>
            <person name="Li H."/>
            <person name="Wu J."/>
            <person name="Wang P."/>
            <person name="Li P."/>
            <person name="Shi C."/>
            <person name="Zheng F."/>
            <person name="Jian J."/>
            <person name="Huang B."/>
            <person name="Shan D."/>
            <person name="Shi M."/>
            <person name="Fang C."/>
            <person name="Yue Y."/>
            <person name="Li F."/>
            <person name="Li D."/>
            <person name="Wei S."/>
            <person name="Han B."/>
            <person name="Jiang C."/>
            <person name="Yin Y."/>
            <person name="Xia T."/>
            <person name="Zhang Z."/>
            <person name="Bennetzen J.L."/>
            <person name="Zhao S."/>
            <person name="Wan X."/>
        </authorList>
    </citation>
    <scope>NUCLEOTIDE SEQUENCE [LARGE SCALE GENOMIC DNA]</scope>
    <source>
        <strain evidence="6">cv. Shuchazao</strain>
        <tissue evidence="5">Leaf</tissue>
    </source>
</reference>
<protein>
    <recommendedName>
        <fullName evidence="4">DNA-directed RNA polymerase subunit</fullName>
    </recommendedName>
</protein>
<accession>A0A4S4ELU7</accession>
<proteinExistence type="predicted"/>
<dbReference type="STRING" id="542762.A0A4S4ELU7"/>
<keyword evidence="4" id="KW-0539">Nucleus</keyword>
<dbReference type="SUPFAM" id="SSF50249">
    <property type="entry name" value="Nucleic acid-binding proteins"/>
    <property type="match status" value="1"/>
</dbReference>
<dbReference type="GO" id="GO:0005634">
    <property type="term" value="C:nucleus"/>
    <property type="evidence" value="ECO:0007669"/>
    <property type="project" value="UniProtKB-SubCell"/>
</dbReference>
<evidence type="ECO:0000256" key="2">
    <source>
        <dbReference type="ARBA" id="ARBA00022478"/>
    </source>
</evidence>
<dbReference type="PANTHER" id="PTHR12709:SF3">
    <property type="entry name" value="DNA-DIRECTED RNA POLYMERASE V SUBUNIT 7"/>
    <property type="match status" value="1"/>
</dbReference>
<organism evidence="5 6">
    <name type="scientific">Camellia sinensis var. sinensis</name>
    <name type="common">China tea</name>
    <dbReference type="NCBI Taxonomy" id="542762"/>
    <lineage>
        <taxon>Eukaryota</taxon>
        <taxon>Viridiplantae</taxon>
        <taxon>Streptophyta</taxon>
        <taxon>Embryophyta</taxon>
        <taxon>Tracheophyta</taxon>
        <taxon>Spermatophyta</taxon>
        <taxon>Magnoliopsida</taxon>
        <taxon>eudicotyledons</taxon>
        <taxon>Gunneridae</taxon>
        <taxon>Pentapetalae</taxon>
        <taxon>asterids</taxon>
        <taxon>Ericales</taxon>
        <taxon>Theaceae</taxon>
        <taxon>Camellia</taxon>
    </lineage>
</organism>
<dbReference type="GO" id="GO:0003727">
    <property type="term" value="F:single-stranded RNA binding"/>
    <property type="evidence" value="ECO:0007669"/>
    <property type="project" value="TreeGrafter"/>
</dbReference>
<evidence type="ECO:0000313" key="5">
    <source>
        <dbReference type="EMBL" id="THG17095.1"/>
    </source>
</evidence>
<dbReference type="GO" id="GO:0006352">
    <property type="term" value="P:DNA-templated transcription initiation"/>
    <property type="evidence" value="ECO:0007669"/>
    <property type="project" value="UniProtKB-UniRule"/>
</dbReference>
<dbReference type="InterPro" id="IPR012340">
    <property type="entry name" value="NA-bd_OB-fold"/>
</dbReference>